<feature type="region of interest" description="Disordered" evidence="1">
    <location>
        <begin position="1"/>
        <end position="36"/>
    </location>
</feature>
<feature type="compositionally biased region" description="Basic and acidic residues" evidence="1">
    <location>
        <begin position="1"/>
        <end position="20"/>
    </location>
</feature>
<dbReference type="SUPFAM" id="SSF51735">
    <property type="entry name" value="NAD(P)-binding Rossmann-fold domains"/>
    <property type="match status" value="1"/>
</dbReference>
<protein>
    <submittedName>
        <fullName evidence="2">Uncharacterized protein</fullName>
    </submittedName>
</protein>
<evidence type="ECO:0000313" key="3">
    <source>
        <dbReference type="Proteomes" id="UP000604475"/>
    </source>
</evidence>
<proteinExistence type="predicted"/>
<sequence length="68" mass="6997">MAELARRTASEQDVDQDAHRAGPLSGTAPRDIDTTDDVASAAPFLVTGASRTTTGQSIIVDAGGVMPR</sequence>
<comment type="caution">
    <text evidence="2">The sequence shown here is derived from an EMBL/GenBank/DDBJ whole genome shotgun (WGS) entry which is preliminary data.</text>
</comment>
<gene>
    <name evidence="2" type="ORF">I7412_11595</name>
</gene>
<reference evidence="2" key="1">
    <citation type="submission" date="2020-12" db="EMBL/GenBank/DDBJ databases">
        <title>Genomic characterization of non-nitrogen-fixing Frankia strains.</title>
        <authorList>
            <person name="Carlos-Shanley C."/>
            <person name="Guerra T."/>
            <person name="Hahn D."/>
        </authorList>
    </citation>
    <scope>NUCLEOTIDE SEQUENCE</scope>
    <source>
        <strain evidence="2">CN6</strain>
    </source>
</reference>
<name>A0A937RCL8_9ACTN</name>
<evidence type="ECO:0000256" key="1">
    <source>
        <dbReference type="SAM" id="MobiDB-lite"/>
    </source>
</evidence>
<organism evidence="2 3">
    <name type="scientific">Frankia nepalensis</name>
    <dbReference type="NCBI Taxonomy" id="1836974"/>
    <lineage>
        <taxon>Bacteria</taxon>
        <taxon>Bacillati</taxon>
        <taxon>Actinomycetota</taxon>
        <taxon>Actinomycetes</taxon>
        <taxon>Frankiales</taxon>
        <taxon>Frankiaceae</taxon>
        <taxon>Frankia</taxon>
    </lineage>
</organism>
<dbReference type="AlphaFoldDB" id="A0A937RCL8"/>
<dbReference type="Gene3D" id="3.40.50.720">
    <property type="entry name" value="NAD(P)-binding Rossmann-like Domain"/>
    <property type="match status" value="1"/>
</dbReference>
<dbReference type="Proteomes" id="UP000604475">
    <property type="component" value="Unassembled WGS sequence"/>
</dbReference>
<dbReference type="InterPro" id="IPR036291">
    <property type="entry name" value="NAD(P)-bd_dom_sf"/>
</dbReference>
<keyword evidence="3" id="KW-1185">Reference proteome</keyword>
<evidence type="ECO:0000313" key="2">
    <source>
        <dbReference type="EMBL" id="MBL7627802.1"/>
    </source>
</evidence>
<dbReference type="EMBL" id="JAEACQ010000164">
    <property type="protein sequence ID" value="MBL7627802.1"/>
    <property type="molecule type" value="Genomic_DNA"/>
</dbReference>
<dbReference type="RefSeq" id="WP_202999850.1">
    <property type="nucleotide sequence ID" value="NZ_JADWYU010000130.1"/>
</dbReference>
<accession>A0A937RCL8</accession>